<dbReference type="Proteomes" id="UP000331127">
    <property type="component" value="Unassembled WGS sequence"/>
</dbReference>
<gene>
    <name evidence="1" type="ORF">Amac_022390</name>
</gene>
<sequence length="297" mass="33238">MHEMKDADWERLISQLRKGACTPFLGAGACAGSLPSGAQLSERLAARWGYPFGDRANLTKVTHYGAMKFGESIHVKEQVCAELAAAGVPDFSDPLEPHGLLAGFPFPVYLTTNYDDFIYQSLKAAGKDPNVALCPWHGGLAFDEDLFRHKAGWNPGPDAPLIYHLHGRIQDPSSLVITEDDYLEFVFNLAYDRAAETPIMLPAAVMRALTTRSLLFVGYSLQDWTFRFLFNSLHRAVPGINRRRHISVQLAPSVDGTAVGDLQRELQRYYEDWKVSIFWGTPAQFCEQLRERMGTIT</sequence>
<protein>
    <submittedName>
        <fullName evidence="1">Uncharacterized protein</fullName>
    </submittedName>
</protein>
<dbReference type="InterPro" id="IPR029035">
    <property type="entry name" value="DHS-like_NAD/FAD-binding_dom"/>
</dbReference>
<proteinExistence type="predicted"/>
<organism evidence="1 2">
    <name type="scientific">Acrocarpospora macrocephala</name>
    <dbReference type="NCBI Taxonomy" id="150177"/>
    <lineage>
        <taxon>Bacteria</taxon>
        <taxon>Bacillati</taxon>
        <taxon>Actinomycetota</taxon>
        <taxon>Actinomycetes</taxon>
        <taxon>Streptosporangiales</taxon>
        <taxon>Streptosporangiaceae</taxon>
        <taxon>Acrocarpospora</taxon>
    </lineage>
</organism>
<comment type="caution">
    <text evidence="1">The sequence shown here is derived from an EMBL/GenBank/DDBJ whole genome shotgun (WGS) entry which is preliminary data.</text>
</comment>
<dbReference type="EMBL" id="BLAE01000011">
    <property type="protein sequence ID" value="GES08643.1"/>
    <property type="molecule type" value="Genomic_DNA"/>
</dbReference>
<dbReference type="SUPFAM" id="SSF52467">
    <property type="entry name" value="DHS-like NAD/FAD-binding domain"/>
    <property type="match status" value="1"/>
</dbReference>
<dbReference type="AlphaFoldDB" id="A0A5M3WPL6"/>
<name>A0A5M3WPL6_9ACTN</name>
<evidence type="ECO:0000313" key="1">
    <source>
        <dbReference type="EMBL" id="GES08643.1"/>
    </source>
</evidence>
<evidence type="ECO:0000313" key="2">
    <source>
        <dbReference type="Proteomes" id="UP000331127"/>
    </source>
</evidence>
<dbReference type="Pfam" id="PF13289">
    <property type="entry name" value="SIR2_2"/>
    <property type="match status" value="1"/>
</dbReference>
<keyword evidence="2" id="KW-1185">Reference proteome</keyword>
<reference evidence="1 2" key="1">
    <citation type="submission" date="2019-10" db="EMBL/GenBank/DDBJ databases">
        <title>Whole genome shotgun sequence of Acrocarpospora macrocephala NBRC 16266.</title>
        <authorList>
            <person name="Ichikawa N."/>
            <person name="Kimura A."/>
            <person name="Kitahashi Y."/>
            <person name="Komaki H."/>
            <person name="Oguchi A."/>
        </authorList>
    </citation>
    <scope>NUCLEOTIDE SEQUENCE [LARGE SCALE GENOMIC DNA]</scope>
    <source>
        <strain evidence="1 2">NBRC 16266</strain>
    </source>
</reference>
<accession>A0A5M3WPL6</accession>
<dbReference type="PROSITE" id="PS51257">
    <property type="entry name" value="PROKAR_LIPOPROTEIN"/>
    <property type="match status" value="1"/>
</dbReference>